<reference evidence="3 4" key="2">
    <citation type="journal article" date="2010" name="J Osaka Dent Univ">
        <title>Isolation and identification of Rothia mucilaginosa from persistent apical periodontitis lesions.</title>
        <authorList>
            <person name="Yamane K."/>
            <person name="Yoshida M."/>
            <person name="Fujihira T."/>
            <person name="Baba T."/>
            <person name="Tsuji N."/>
            <person name="Hayashi H."/>
            <person name="Sugimori C."/>
            <person name="Yamanaka T."/>
            <person name="Mashimo C."/>
            <person name="Nambu T."/>
            <person name="Kawai H."/>
            <person name="Fukushima H."/>
        </authorList>
    </citation>
    <scope>NUCLEOTIDE SEQUENCE [LARGE SCALE GENOMIC DNA]</scope>
    <source>
        <strain evidence="3 4">DY-18</strain>
    </source>
</reference>
<keyword evidence="2" id="KW-0812">Transmembrane</keyword>
<keyword evidence="2" id="KW-1133">Transmembrane helix</keyword>
<keyword evidence="4" id="KW-1185">Reference proteome</keyword>
<feature type="transmembrane region" description="Helical" evidence="2">
    <location>
        <begin position="80"/>
        <end position="101"/>
    </location>
</feature>
<evidence type="ECO:0000256" key="1">
    <source>
        <dbReference type="SAM" id="MobiDB-lite"/>
    </source>
</evidence>
<reference evidence="3 4" key="3">
    <citation type="journal article" date="2010" name="Sequencing">
        <title>Complete Genome Sequence of Rothia mucilaginosa DY-18: A Clinical Isolate with Dense Meshwork-Like Structures from a Persistent Apical Periodontitis Lesion.</title>
        <authorList>
            <person name="Yamane K."/>
            <person name="Nambu T."/>
            <person name="Yamanaka T."/>
            <person name="Mashimo C."/>
            <person name="Sugimori C."/>
            <person name="Leung K.-P."/>
            <person name="Fukushima H."/>
        </authorList>
    </citation>
    <scope>NUCLEOTIDE SEQUENCE [LARGE SCALE GENOMIC DNA]</scope>
    <source>
        <strain evidence="3 4">DY-18</strain>
    </source>
</reference>
<name>D2NPZ4_ROTMD</name>
<feature type="transmembrane region" description="Helical" evidence="2">
    <location>
        <begin position="248"/>
        <end position="269"/>
    </location>
</feature>
<evidence type="ECO:0000256" key="2">
    <source>
        <dbReference type="SAM" id="Phobius"/>
    </source>
</evidence>
<dbReference type="HOGENOM" id="CLU_1004310_0_0_11"/>
<protein>
    <submittedName>
        <fullName evidence="3">Type IV secretory pathway, VirD4 component</fullName>
    </submittedName>
</protein>
<dbReference type="RefSeq" id="WP_012904290.1">
    <property type="nucleotide sequence ID" value="NC_013715.1"/>
</dbReference>
<accession>D2NPZ4</accession>
<proteinExistence type="predicted"/>
<dbReference type="AlphaFoldDB" id="D2NPZ4"/>
<feature type="transmembrane region" description="Helical" evidence="2">
    <location>
        <begin position="209"/>
        <end position="242"/>
    </location>
</feature>
<feature type="transmembrane region" description="Helical" evidence="2">
    <location>
        <begin position="113"/>
        <end position="146"/>
    </location>
</feature>
<sequence>MTDDNNQPIDDQPVSPHQRVLKVAPQVHYGRPNPQLMRIHADDVQGTLPQGESPEEHGGELVGYSPVPVHKRKPHTGRRVVEVLVYLALAIAANPFVYFLLPSYTLSEETLGSLYLAGIGFSVLSIGILPLTLFFFSLWALINFLGVMVRLIWRRKAGEKLTFRLVYDCAPPSKTNQERYASRHRSGITQPVTSFGGSSDSSQKGEAKLLFFAVSVLNPYIAAGILSITGLFGAGPLVAALFMMVNQVSAGLMGIPGIIWFVAWILSIVRLNEAAEA</sequence>
<dbReference type="Proteomes" id="UP000001883">
    <property type="component" value="Chromosome"/>
</dbReference>
<gene>
    <name evidence="3" type="ordered locus">RMDY18_18800</name>
</gene>
<reference evidence="4" key="1">
    <citation type="submission" date="2009-07" db="EMBL/GenBank/DDBJ databases">
        <title>Complete genome sequence of Rothia mucilaginosa DJ.</title>
        <authorList>
            <person name="Yamane K."/>
            <person name="Nambu T."/>
            <person name="Mashimo C."/>
            <person name="Sugimori C."/>
            <person name="Yamanaka T."/>
            <person name="Leung K."/>
            <person name="Fukushima H."/>
        </authorList>
    </citation>
    <scope>NUCLEOTIDE SEQUENCE [LARGE SCALE GENOMIC DNA]</scope>
    <source>
        <strain evidence="4">DY-18</strain>
    </source>
</reference>
<feature type="region of interest" description="Disordered" evidence="1">
    <location>
        <begin position="45"/>
        <end position="65"/>
    </location>
</feature>
<evidence type="ECO:0000313" key="3">
    <source>
        <dbReference type="EMBL" id="BAI65712.1"/>
    </source>
</evidence>
<evidence type="ECO:0000313" key="4">
    <source>
        <dbReference type="Proteomes" id="UP000001883"/>
    </source>
</evidence>
<dbReference type="KEGG" id="rmu:RMDY18_18800"/>
<keyword evidence="2" id="KW-0472">Membrane</keyword>
<dbReference type="STRING" id="680646.RMDY18_18800"/>
<dbReference type="EMBL" id="AP011540">
    <property type="protein sequence ID" value="BAI65712.1"/>
    <property type="molecule type" value="Genomic_DNA"/>
</dbReference>
<organism evidence="3 4">
    <name type="scientific">Rothia mucilaginosa (strain DY-18)</name>
    <name type="common">Stomatococcus mucilaginosus</name>
    <dbReference type="NCBI Taxonomy" id="680646"/>
    <lineage>
        <taxon>Bacteria</taxon>
        <taxon>Bacillati</taxon>
        <taxon>Actinomycetota</taxon>
        <taxon>Actinomycetes</taxon>
        <taxon>Micrococcales</taxon>
        <taxon>Micrococcaceae</taxon>
        <taxon>Rothia</taxon>
    </lineage>
</organism>